<dbReference type="PANTHER" id="PTHR31151:SF0">
    <property type="entry name" value="PROLINE-TRNA LIGASE (DUF1680)"/>
    <property type="match status" value="1"/>
</dbReference>
<reference evidence="4" key="2">
    <citation type="journal article" date="2021" name="PeerJ">
        <title>Extensive microbial diversity within the chicken gut microbiome revealed by metagenomics and culture.</title>
        <authorList>
            <person name="Gilroy R."/>
            <person name="Ravi A."/>
            <person name="Getino M."/>
            <person name="Pursley I."/>
            <person name="Horton D.L."/>
            <person name="Alikhan N.F."/>
            <person name="Baker D."/>
            <person name="Gharbi K."/>
            <person name="Hall N."/>
            <person name="Watson M."/>
            <person name="Adriaenssens E.M."/>
            <person name="Foster-Nyarko E."/>
            <person name="Jarju S."/>
            <person name="Secka A."/>
            <person name="Antonio M."/>
            <person name="Oren A."/>
            <person name="Chaudhuri R.R."/>
            <person name="La Ragione R."/>
            <person name="Hildebrand F."/>
            <person name="Pallen M.J."/>
        </authorList>
    </citation>
    <scope>NUCLEOTIDE SEQUENCE</scope>
    <source>
        <strain evidence="4">ChiHecec2B26-709</strain>
    </source>
</reference>
<dbReference type="InterPro" id="IPR008928">
    <property type="entry name" value="6-hairpin_glycosidase_sf"/>
</dbReference>
<dbReference type="GO" id="GO:0005975">
    <property type="term" value="P:carbohydrate metabolic process"/>
    <property type="evidence" value="ECO:0007669"/>
    <property type="project" value="InterPro"/>
</dbReference>
<evidence type="ECO:0000259" key="1">
    <source>
        <dbReference type="Pfam" id="PF07944"/>
    </source>
</evidence>
<accession>A0A9D1GPD9</accession>
<dbReference type="SUPFAM" id="SSF48208">
    <property type="entry name" value="Six-hairpin glycosidases"/>
    <property type="match status" value="1"/>
</dbReference>
<feature type="domain" description="Non-reducing end beta-L-arabinofuranosidase-like GH127 catalytic" evidence="1">
    <location>
        <begin position="30"/>
        <end position="404"/>
    </location>
</feature>
<comment type="caution">
    <text evidence="4">The sequence shown here is derived from an EMBL/GenBank/DDBJ whole genome shotgun (WGS) entry which is preliminary data.</text>
</comment>
<organism evidence="4 5">
    <name type="scientific">Candidatus Cryptobacteroides merdipullorum</name>
    <dbReference type="NCBI Taxonomy" id="2840771"/>
    <lineage>
        <taxon>Bacteria</taxon>
        <taxon>Pseudomonadati</taxon>
        <taxon>Bacteroidota</taxon>
        <taxon>Bacteroidia</taxon>
        <taxon>Bacteroidales</taxon>
        <taxon>Candidatus Cryptobacteroides</taxon>
    </lineage>
</organism>
<dbReference type="EMBL" id="DVLC01000119">
    <property type="protein sequence ID" value="HIT47459.1"/>
    <property type="molecule type" value="Genomic_DNA"/>
</dbReference>
<dbReference type="Proteomes" id="UP000886881">
    <property type="component" value="Unassembled WGS sequence"/>
</dbReference>
<reference evidence="4" key="1">
    <citation type="submission" date="2020-10" db="EMBL/GenBank/DDBJ databases">
        <authorList>
            <person name="Gilroy R."/>
        </authorList>
    </citation>
    <scope>NUCLEOTIDE SEQUENCE</scope>
    <source>
        <strain evidence="4">ChiHecec2B26-709</strain>
    </source>
</reference>
<evidence type="ECO:0000259" key="3">
    <source>
        <dbReference type="Pfam" id="PF20736"/>
    </source>
</evidence>
<feature type="domain" description="Non-reducing end beta-L-arabinofuranosidase-like GH127 middle" evidence="3">
    <location>
        <begin position="415"/>
        <end position="510"/>
    </location>
</feature>
<proteinExistence type="predicted"/>
<dbReference type="GO" id="GO:0016787">
    <property type="term" value="F:hydrolase activity"/>
    <property type="evidence" value="ECO:0007669"/>
    <property type="project" value="UniProtKB-KW"/>
</dbReference>
<feature type="domain" description="DUF4986" evidence="2">
    <location>
        <begin position="538"/>
        <end position="625"/>
    </location>
</feature>
<evidence type="ECO:0000313" key="5">
    <source>
        <dbReference type="Proteomes" id="UP000886881"/>
    </source>
</evidence>
<dbReference type="InterPro" id="IPR032275">
    <property type="entry name" value="DUF4986"/>
</dbReference>
<dbReference type="AlphaFoldDB" id="A0A9D1GPD9"/>
<protein>
    <submittedName>
        <fullName evidence="4">Glycoside hydrolase family 127 protein</fullName>
    </submittedName>
</protein>
<sequence length="632" mass="71190">MLLCLAFLFTACAGVRRQDPGPVESFPLQEVRLLDGPFKHACDLDVRVLLQYDTDRMLAPFRREAGLPKKTEVFPNWAGMDGHVSGHYLSALSMAYAATGDEECRERAEYMLSELAECQKANCDGYLGGIPGGKAVWDKVRAGDGAAVSEMWVPWYNLHKMYAGLRDAWLYLGDDRARGMFLDFCDWGLGIIAALDDKQMELMLDTEFGGMNEIYADAYAMTGDAVYLDAARRFSHRKLFDSMAQHIDNLDGMHANTQVPKAVGYQRVAELSGDPDYAAAAEFFWETVTRNRTLSFGGNSRREHFPSAAECREYVEDRQGPETCNTYNMLKLTEGLFRMNPDARYTDYYERAMFNHILSAQHPGHGGFVYFSSARPRHYRNYSAPNEAMWCCVGSGMEDHVKYGKFIYSHTGRDLYVNLFVASELDWKERGLRLVQETDFPASESSRLTLTIERPERFALLLRYPSWVEAGELSVRVNGREWPVDAAPCSYFTIERRWKSGDTVEILLPMHFSVEAMPNVPDYISLLYGPVVLAARMGTEDLEGLVADDGRWGHIASGRLLPLDGAPVIAGTADSALARLRKSAAPVDGKPLHYTCEGLFSPEEYRTLELEPFAGIHDCRYSVYFRCDGVDE</sequence>
<dbReference type="Pfam" id="PF16375">
    <property type="entry name" value="DUF4986"/>
    <property type="match status" value="1"/>
</dbReference>
<keyword evidence="4" id="KW-0378">Hydrolase</keyword>
<dbReference type="Pfam" id="PF07944">
    <property type="entry name" value="Beta-AFase-like_GH127_cat"/>
    <property type="match status" value="1"/>
</dbReference>
<gene>
    <name evidence="4" type="ORF">IAC35_06345</name>
</gene>
<dbReference type="InterPro" id="IPR049046">
    <property type="entry name" value="Beta-AFase-like_GH127_middle"/>
</dbReference>
<name>A0A9D1GPD9_9BACT</name>
<dbReference type="Pfam" id="PF20736">
    <property type="entry name" value="Glyco_hydro127M"/>
    <property type="match status" value="1"/>
</dbReference>
<dbReference type="PANTHER" id="PTHR31151">
    <property type="entry name" value="PROLINE-TRNA LIGASE (DUF1680)"/>
    <property type="match status" value="1"/>
</dbReference>
<dbReference type="InterPro" id="IPR012878">
    <property type="entry name" value="Beta-AFase-like_GH127_cat"/>
</dbReference>
<evidence type="ECO:0000259" key="2">
    <source>
        <dbReference type="Pfam" id="PF16375"/>
    </source>
</evidence>
<evidence type="ECO:0000313" key="4">
    <source>
        <dbReference type="EMBL" id="HIT47459.1"/>
    </source>
</evidence>